<feature type="transmembrane region" description="Helical" evidence="1">
    <location>
        <begin position="193"/>
        <end position="221"/>
    </location>
</feature>
<feature type="transmembrane region" description="Helical" evidence="1">
    <location>
        <begin position="297"/>
        <end position="316"/>
    </location>
</feature>
<feature type="transmembrane region" description="Helical" evidence="1">
    <location>
        <begin position="323"/>
        <end position="344"/>
    </location>
</feature>
<protein>
    <recommendedName>
        <fullName evidence="4">Glycosyltransferase RgtA/B/C/D-like domain-containing protein</fullName>
    </recommendedName>
</protein>
<keyword evidence="1" id="KW-0472">Membrane</keyword>
<reference evidence="2 3" key="1">
    <citation type="journal article" date="2022" name="ISME Commun">
        <title>Vulcanimicrobium alpinus gen. nov. sp. nov., the first cultivated representative of the candidate phylum 'Eremiobacterota', is a metabolically versatile aerobic anoxygenic phototroph.</title>
        <authorList>
            <person name="Yabe S."/>
            <person name="Muto K."/>
            <person name="Abe K."/>
            <person name="Yokota A."/>
            <person name="Staudigel H."/>
            <person name="Tebo B.M."/>
        </authorList>
    </citation>
    <scope>NUCLEOTIDE SEQUENCE [LARGE SCALE GENOMIC DNA]</scope>
    <source>
        <strain evidence="2 3">WC8-2</strain>
    </source>
</reference>
<dbReference type="AlphaFoldDB" id="A0AAN1XV75"/>
<feature type="transmembrane region" description="Helical" evidence="1">
    <location>
        <begin position="84"/>
        <end position="105"/>
    </location>
</feature>
<evidence type="ECO:0008006" key="4">
    <source>
        <dbReference type="Google" id="ProtNLM"/>
    </source>
</evidence>
<name>A0AAN1XV75_UNVUL</name>
<accession>A0AAN1XV75</accession>
<dbReference type="EMBL" id="AP025523">
    <property type="protein sequence ID" value="BDE04823.1"/>
    <property type="molecule type" value="Genomic_DNA"/>
</dbReference>
<keyword evidence="3" id="KW-1185">Reference proteome</keyword>
<keyword evidence="1" id="KW-1133">Transmembrane helix</keyword>
<sequence>MDDASAARASERYGALWVVCAVVFAVGAAIAFYTIPTGSDAFFAYAGRAMLKGRVLYRDVWDNKLPSIYCINALWQVLFGSQWVLRYAAQLGVLLATVLLFAVFARGEGVRFRGPATFALSVLLSMPPLQHFGYTEPYALAFIMAALVAMQRRAPIASGIFLCLAATLWIPAALTAIAILLYQRERQARIRFLLSFAISALVYGALMIVVLSPPVVGSLIHDMRSYESMKLQADAKGFKGVVLHLLATLESTALIVPTVLAIGTIRTPATRTERFAVTWLACALAGAFINLNLFQHYFIPAAAPLVFAVAVFWDWARMPRTRRVVLAVLVIALIVRLPSIAAAMQDGIAAGKDEAAATAAAGRTLDAALPKQSRILVVGTFNGIYLSANRDASGRFANAFGFALASPDQQRSRQTQYLDDARHADAVVVVNAGSIGRFAALDGLLRSDFRPVCVGSIPQIEISFNRRLGALQPPCSSP</sequence>
<feature type="transmembrane region" description="Helical" evidence="1">
    <location>
        <begin position="275"/>
        <end position="291"/>
    </location>
</feature>
<feature type="transmembrane region" description="Helical" evidence="1">
    <location>
        <begin position="241"/>
        <end position="263"/>
    </location>
</feature>
<evidence type="ECO:0000313" key="3">
    <source>
        <dbReference type="Proteomes" id="UP001317532"/>
    </source>
</evidence>
<gene>
    <name evidence="2" type="ORF">WPS_00990</name>
</gene>
<keyword evidence="1" id="KW-0812">Transmembrane</keyword>
<organism evidence="2 3">
    <name type="scientific">Vulcanimicrobium alpinum</name>
    <dbReference type="NCBI Taxonomy" id="3016050"/>
    <lineage>
        <taxon>Bacteria</taxon>
        <taxon>Bacillati</taxon>
        <taxon>Vulcanimicrobiota</taxon>
        <taxon>Vulcanimicrobiia</taxon>
        <taxon>Vulcanimicrobiales</taxon>
        <taxon>Vulcanimicrobiaceae</taxon>
        <taxon>Vulcanimicrobium</taxon>
    </lineage>
</organism>
<evidence type="ECO:0000256" key="1">
    <source>
        <dbReference type="SAM" id="Phobius"/>
    </source>
</evidence>
<dbReference type="Proteomes" id="UP001317532">
    <property type="component" value="Chromosome"/>
</dbReference>
<proteinExistence type="predicted"/>
<dbReference type="RefSeq" id="WP_317995912.1">
    <property type="nucleotide sequence ID" value="NZ_AP025523.1"/>
</dbReference>
<evidence type="ECO:0000313" key="2">
    <source>
        <dbReference type="EMBL" id="BDE04823.1"/>
    </source>
</evidence>
<feature type="transmembrane region" description="Helical" evidence="1">
    <location>
        <begin position="156"/>
        <end position="181"/>
    </location>
</feature>
<feature type="transmembrane region" description="Helical" evidence="1">
    <location>
        <begin position="12"/>
        <end position="35"/>
    </location>
</feature>
<dbReference type="KEGG" id="vab:WPS_00990"/>